<dbReference type="InterPro" id="IPR036259">
    <property type="entry name" value="MFS_trans_sf"/>
</dbReference>
<dbReference type="InterPro" id="IPR020846">
    <property type="entry name" value="MFS_dom"/>
</dbReference>
<evidence type="ECO:0000313" key="10">
    <source>
        <dbReference type="EMBL" id="QMS98378.1"/>
    </source>
</evidence>
<evidence type="ECO:0000256" key="1">
    <source>
        <dbReference type="ARBA" id="ARBA00004651"/>
    </source>
</evidence>
<dbReference type="Pfam" id="PF03825">
    <property type="entry name" value="Nuc_H_symport"/>
    <property type="match status" value="1"/>
</dbReference>
<dbReference type="Gene3D" id="1.20.1250.20">
    <property type="entry name" value="MFS general substrate transporter like domains"/>
    <property type="match status" value="2"/>
</dbReference>
<keyword evidence="5 7" id="KW-1133">Transmembrane helix</keyword>
<evidence type="ECO:0000313" key="11">
    <source>
        <dbReference type="Proteomes" id="UP000515349"/>
    </source>
</evidence>
<reference evidence="9" key="4">
    <citation type="submission" date="2020-07" db="EMBL/GenBank/DDBJ databases">
        <authorList>
            <person name="Yang C."/>
        </authorList>
    </citation>
    <scope>NUCLEOTIDE SEQUENCE</scope>
    <source>
        <strain evidence="9">Cx-624</strain>
    </source>
</reference>
<organism evidence="10 11">
    <name type="scientific">Marnyiella aurantia</name>
    <dbReference type="NCBI Taxonomy" id="2758037"/>
    <lineage>
        <taxon>Bacteria</taxon>
        <taxon>Pseudomonadati</taxon>
        <taxon>Bacteroidota</taxon>
        <taxon>Flavobacteriia</taxon>
        <taxon>Flavobacteriales</taxon>
        <taxon>Weeksellaceae</taxon>
        <taxon>Marnyiella</taxon>
    </lineage>
</organism>
<keyword evidence="4 7" id="KW-0812">Transmembrane</keyword>
<evidence type="ECO:0000256" key="5">
    <source>
        <dbReference type="ARBA" id="ARBA00022989"/>
    </source>
</evidence>
<feature type="transmembrane region" description="Helical" evidence="7">
    <location>
        <begin position="95"/>
        <end position="114"/>
    </location>
</feature>
<keyword evidence="12" id="KW-1185">Reference proteome</keyword>
<dbReference type="NCBIfam" id="TIGR00889">
    <property type="entry name" value="2A0110"/>
    <property type="match status" value="1"/>
</dbReference>
<feature type="transmembrane region" description="Helical" evidence="7">
    <location>
        <begin position="305"/>
        <end position="322"/>
    </location>
</feature>
<evidence type="ECO:0000256" key="7">
    <source>
        <dbReference type="SAM" id="Phobius"/>
    </source>
</evidence>
<reference evidence="11" key="2">
    <citation type="submission" date="2020-07" db="EMBL/GenBank/DDBJ databases">
        <title>Chryseobacterium sp.cx-624.</title>
        <authorList>
            <person name="Yang C."/>
        </authorList>
    </citation>
    <scope>NUCLEOTIDE SEQUENCE [LARGE SCALE GENOMIC DNA]</scope>
    <source>
        <strain evidence="11">cx-624</strain>
    </source>
</reference>
<feature type="transmembrane region" description="Helical" evidence="7">
    <location>
        <begin position="7"/>
        <end position="30"/>
    </location>
</feature>
<dbReference type="GO" id="GO:0015212">
    <property type="term" value="F:cytidine transmembrane transporter activity"/>
    <property type="evidence" value="ECO:0007669"/>
    <property type="project" value="TreeGrafter"/>
</dbReference>
<feature type="transmembrane region" description="Helical" evidence="7">
    <location>
        <begin position="272"/>
        <end position="298"/>
    </location>
</feature>
<dbReference type="GO" id="GO:0005886">
    <property type="term" value="C:plasma membrane"/>
    <property type="evidence" value="ECO:0007669"/>
    <property type="project" value="UniProtKB-SubCell"/>
</dbReference>
<dbReference type="KEGG" id="cbau:H1R16_11860"/>
<reference evidence="12" key="3">
    <citation type="submission" date="2020-07" db="EMBL/GenBank/DDBJ databases">
        <title>Flavobacterium sp. xlx-214.</title>
        <authorList>
            <person name="Yang C."/>
        </authorList>
    </citation>
    <scope>NUCLEOTIDE SEQUENCE [LARGE SCALE GENOMIC DNA]</scope>
    <source>
        <strain evidence="12">CX-624</strain>
    </source>
</reference>
<name>A0A7D7LRU5_9FLAO</name>
<dbReference type="EMBL" id="JACEUX010000001">
    <property type="protein sequence ID" value="MBA5246247.1"/>
    <property type="molecule type" value="Genomic_DNA"/>
</dbReference>
<evidence type="ECO:0000256" key="3">
    <source>
        <dbReference type="ARBA" id="ARBA00022475"/>
    </source>
</evidence>
<feature type="transmembrane region" description="Helical" evidence="7">
    <location>
        <begin position="407"/>
        <end position="426"/>
    </location>
</feature>
<feature type="domain" description="Major facilitator superfamily (MFS) profile" evidence="8">
    <location>
        <begin position="231"/>
        <end position="440"/>
    </location>
</feature>
<accession>A0A7D7LRU5</accession>
<evidence type="ECO:0000256" key="2">
    <source>
        <dbReference type="ARBA" id="ARBA00022448"/>
    </source>
</evidence>
<evidence type="ECO:0000313" key="9">
    <source>
        <dbReference type="EMBL" id="MBA5246247.1"/>
    </source>
</evidence>
<feature type="transmembrane region" description="Helical" evidence="7">
    <location>
        <begin position="135"/>
        <end position="153"/>
    </location>
</feature>
<feature type="transmembrane region" description="Helical" evidence="7">
    <location>
        <begin position="71"/>
        <end position="89"/>
    </location>
</feature>
<evidence type="ECO:0000256" key="6">
    <source>
        <dbReference type="ARBA" id="ARBA00023136"/>
    </source>
</evidence>
<gene>
    <name evidence="10" type="ORF">H1R16_11860</name>
    <name evidence="9" type="ORF">H2507_03600</name>
</gene>
<keyword evidence="2" id="KW-0813">Transport</keyword>
<sequence length="440" mass="49102">MNLKLRLTILSFLQFFVWGAWLTTLGTYGFSYKQWSGAEFGAVFSTLGIASIFMPALMGIVADKWINAEKLYGTLHILYGLTLFLLALTDDPTTFFWILLVGMCFYMPTLSLSNSISYKLLKDSHYDVVKVFPPIRVWGTIGFIAAMWCTNIFSDEQSFSAFGIGVGQKVANMIGNSLNANQFYFAGIFAVVLGIFSFFLPKCPPPRLISNNATVAQKLGLDAFKLFKEKKMALFFVFSMFLGAALQLTNMYGDTFLKDFGSVEAYKDSAVVQYSTMIISISQISETLFILAIPFFLYKFGIKKVMLISMVAWVLRFGFFSFGEPEGFGLLLIILSNIIYGMAFDFFNISGSLFVESNTDSKIRSSAQGLFMMMTNGFGAILGSAVSGWLITSFFTTDGGGKMWHEIWLVFAIYSLIVAVLFAIMFKHKHNPEAIAAIKH</sequence>
<dbReference type="SUPFAM" id="SSF103473">
    <property type="entry name" value="MFS general substrate transporter"/>
    <property type="match status" value="1"/>
</dbReference>
<dbReference type="RefSeq" id="WP_181886335.1">
    <property type="nucleotide sequence ID" value="NZ_CP059472.1"/>
</dbReference>
<evidence type="ECO:0000259" key="8">
    <source>
        <dbReference type="PROSITE" id="PS50850"/>
    </source>
</evidence>
<dbReference type="PROSITE" id="PS50850">
    <property type="entry name" value="MFS"/>
    <property type="match status" value="1"/>
</dbReference>
<feature type="transmembrane region" description="Helical" evidence="7">
    <location>
        <begin position="370"/>
        <end position="395"/>
    </location>
</feature>
<keyword evidence="3" id="KW-1003">Cell membrane</keyword>
<dbReference type="PANTHER" id="PTHR23522:SF4">
    <property type="entry name" value="NUCLEOSIDE PERMEASE NUPG-RELATED"/>
    <property type="match status" value="1"/>
</dbReference>
<keyword evidence="6 7" id="KW-0472">Membrane</keyword>
<feature type="transmembrane region" description="Helical" evidence="7">
    <location>
        <begin position="233"/>
        <end position="252"/>
    </location>
</feature>
<dbReference type="CDD" id="cd06177">
    <property type="entry name" value="MFS_NHS"/>
    <property type="match status" value="1"/>
</dbReference>
<evidence type="ECO:0000256" key="4">
    <source>
        <dbReference type="ARBA" id="ARBA00022692"/>
    </source>
</evidence>
<feature type="transmembrane region" description="Helical" evidence="7">
    <location>
        <begin position="183"/>
        <end position="200"/>
    </location>
</feature>
<dbReference type="GO" id="GO:0015213">
    <property type="term" value="F:uridine transmembrane transporter activity"/>
    <property type="evidence" value="ECO:0007669"/>
    <property type="project" value="TreeGrafter"/>
</dbReference>
<dbReference type="Proteomes" id="UP000515349">
    <property type="component" value="Chromosome"/>
</dbReference>
<feature type="transmembrane region" description="Helical" evidence="7">
    <location>
        <begin position="42"/>
        <end position="62"/>
    </location>
</feature>
<dbReference type="EMBL" id="CP059472">
    <property type="protein sequence ID" value="QMS98378.1"/>
    <property type="molecule type" value="Genomic_DNA"/>
</dbReference>
<protein>
    <submittedName>
        <fullName evidence="10">Nucleoside permease</fullName>
    </submittedName>
</protein>
<comment type="subcellular location">
    <subcellularLocation>
        <location evidence="1">Cell membrane</location>
        <topology evidence="1">Multi-pass membrane protein</topology>
    </subcellularLocation>
</comment>
<feature type="transmembrane region" description="Helical" evidence="7">
    <location>
        <begin position="328"/>
        <end position="349"/>
    </location>
</feature>
<proteinExistence type="predicted"/>
<evidence type="ECO:0000313" key="12">
    <source>
        <dbReference type="Proteomes" id="UP000539710"/>
    </source>
</evidence>
<dbReference type="InterPro" id="IPR004740">
    <property type="entry name" value="Nuc_H_symport"/>
</dbReference>
<dbReference type="Proteomes" id="UP000539710">
    <property type="component" value="Unassembled WGS sequence"/>
</dbReference>
<reference evidence="10" key="1">
    <citation type="submission" date="2020-07" db="EMBL/GenBank/DDBJ databases">
        <title>Chryseobacterium sp. CX-624.</title>
        <authorList>
            <person name="Yang C."/>
        </authorList>
    </citation>
    <scope>NUCLEOTIDE SEQUENCE</scope>
    <source>
        <strain evidence="10">CX-624</strain>
    </source>
</reference>
<dbReference type="AlphaFoldDB" id="A0A7D7LRU5"/>
<dbReference type="PANTHER" id="PTHR23522">
    <property type="entry name" value="BLL5896 PROTEIN"/>
    <property type="match status" value="1"/>
</dbReference>